<dbReference type="Gene3D" id="3.90.226.10">
    <property type="entry name" value="2-enoyl-CoA Hydratase, Chain A, domain 1"/>
    <property type="match status" value="1"/>
</dbReference>
<dbReference type="Pfam" id="PF00378">
    <property type="entry name" value="ECH_1"/>
    <property type="match status" value="1"/>
</dbReference>
<organism evidence="3 4">
    <name type="scientific">Afipia massiliensis</name>
    <dbReference type="NCBI Taxonomy" id="211460"/>
    <lineage>
        <taxon>Bacteria</taxon>
        <taxon>Pseudomonadati</taxon>
        <taxon>Pseudomonadota</taxon>
        <taxon>Alphaproteobacteria</taxon>
        <taxon>Hyphomicrobiales</taxon>
        <taxon>Nitrobacteraceae</taxon>
        <taxon>Afipia</taxon>
    </lineage>
</organism>
<dbReference type="AlphaFoldDB" id="A0A4U6BLX4"/>
<dbReference type="GO" id="GO:0016853">
    <property type="term" value="F:isomerase activity"/>
    <property type="evidence" value="ECO:0007669"/>
    <property type="project" value="UniProtKB-KW"/>
</dbReference>
<dbReference type="InterPro" id="IPR018376">
    <property type="entry name" value="Enoyl-CoA_hyd/isom_CS"/>
</dbReference>
<comment type="similarity">
    <text evidence="1 2">Belongs to the enoyl-CoA hydratase/isomerase family.</text>
</comment>
<dbReference type="PANTHER" id="PTHR11941">
    <property type="entry name" value="ENOYL-COA HYDRATASE-RELATED"/>
    <property type="match status" value="1"/>
</dbReference>
<dbReference type="InterPro" id="IPR001753">
    <property type="entry name" value="Enoyl-CoA_hydra/iso"/>
</dbReference>
<dbReference type="CDD" id="cd06558">
    <property type="entry name" value="crotonase-like"/>
    <property type="match status" value="1"/>
</dbReference>
<dbReference type="PANTHER" id="PTHR11941:SF54">
    <property type="entry name" value="ENOYL-COA HYDRATASE, MITOCHONDRIAL"/>
    <property type="match status" value="1"/>
</dbReference>
<dbReference type="PROSITE" id="PS00166">
    <property type="entry name" value="ENOYL_COA_HYDRATASE"/>
    <property type="match status" value="1"/>
</dbReference>
<evidence type="ECO:0000313" key="4">
    <source>
        <dbReference type="Proteomes" id="UP000034832"/>
    </source>
</evidence>
<dbReference type="OrthoDB" id="9795613at2"/>
<dbReference type="EMBL" id="LBIA02000001">
    <property type="protein sequence ID" value="TKT70851.1"/>
    <property type="molecule type" value="Genomic_DNA"/>
</dbReference>
<keyword evidence="4" id="KW-1185">Reference proteome</keyword>
<dbReference type="SUPFAM" id="SSF52096">
    <property type="entry name" value="ClpP/crotonase"/>
    <property type="match status" value="1"/>
</dbReference>
<evidence type="ECO:0000256" key="2">
    <source>
        <dbReference type="RuleBase" id="RU003707"/>
    </source>
</evidence>
<name>A0A4U6BLX4_9BRAD</name>
<gene>
    <name evidence="3" type="ORF">YH63_005180</name>
</gene>
<evidence type="ECO:0000313" key="3">
    <source>
        <dbReference type="EMBL" id="TKT70851.1"/>
    </source>
</evidence>
<comment type="caution">
    <text evidence="3">The sequence shown here is derived from an EMBL/GenBank/DDBJ whole genome shotgun (WGS) entry which is preliminary data.</text>
</comment>
<dbReference type="RefSeq" id="WP_046828521.1">
    <property type="nucleotide sequence ID" value="NZ_LBIA02000001.1"/>
</dbReference>
<dbReference type="STRING" id="211460.YH63_13720"/>
<accession>A0A4U6BLX4</accession>
<dbReference type="InterPro" id="IPR029045">
    <property type="entry name" value="ClpP/crotonase-like_dom_sf"/>
</dbReference>
<dbReference type="Proteomes" id="UP000034832">
    <property type="component" value="Unassembled WGS sequence"/>
</dbReference>
<proteinExistence type="inferred from homology"/>
<protein>
    <submittedName>
        <fullName evidence="3">Enoyl-CoA hydratase/isomerase family protein</fullName>
    </submittedName>
</protein>
<sequence length="272" mass="29838">MTSDSYTSIILSKRNGVATLTLNRPARANAMNRQLVEELDRALDGVEADNDVRALIVTGAGAAFSAGFDLKEQAERRPKGADVWREMLGLYSRVILRFWHLSKPTIAAVNGPCMAGAFELALACDLSIASENATFGEPELQFGAGIVAMLLPWYVPPKIAKRIILLGEDTITAEDALRMGIVGQVTSPDRLLTDAASKAHRLAQMDPTLMRLTKAAINEAYKTMGIERAIHAAVELDVQIEAEGTSEKHEFLDRIVSDGMKDALRWRQTRFK</sequence>
<evidence type="ECO:0000256" key="1">
    <source>
        <dbReference type="ARBA" id="ARBA00005254"/>
    </source>
</evidence>
<dbReference type="GO" id="GO:0006635">
    <property type="term" value="P:fatty acid beta-oxidation"/>
    <property type="evidence" value="ECO:0007669"/>
    <property type="project" value="TreeGrafter"/>
</dbReference>
<reference evidence="3" key="1">
    <citation type="submission" date="2019-04" db="EMBL/GenBank/DDBJ databases">
        <title>Whole genome sequencing of cave bacteria.</title>
        <authorList>
            <person name="Gan H.M."/>
            <person name="Barton H."/>
            <person name="Savka M.A."/>
        </authorList>
    </citation>
    <scope>NUCLEOTIDE SEQUENCE [LARGE SCALE GENOMIC DNA]</scope>
    <source>
        <strain evidence="3">LC387</strain>
    </source>
</reference>